<evidence type="ECO:0000259" key="1">
    <source>
        <dbReference type="Pfam" id="PF00326"/>
    </source>
</evidence>
<dbReference type="RefSeq" id="WP_011244350.1">
    <property type="nucleotide sequence ID" value="NC_006576.1"/>
</dbReference>
<feature type="domain" description="Peptidase S9 prolyl oligopeptidase catalytic" evidence="1">
    <location>
        <begin position="418"/>
        <end position="625"/>
    </location>
</feature>
<dbReference type="InterPro" id="IPR011042">
    <property type="entry name" value="6-blade_b-propeller_TolB-like"/>
</dbReference>
<evidence type="ECO:0000313" key="2">
    <source>
        <dbReference type="EMBL" id="BAD80230.1"/>
    </source>
</evidence>
<dbReference type="InterPro" id="IPR001375">
    <property type="entry name" value="Peptidase_S9_cat"/>
</dbReference>
<dbReference type="Gene3D" id="3.40.50.1820">
    <property type="entry name" value="alpha/beta hydrolase"/>
    <property type="match status" value="1"/>
</dbReference>
<dbReference type="eggNOG" id="COG1506">
    <property type="taxonomic scope" value="Bacteria"/>
</dbReference>
<dbReference type="KEGG" id="syc:syc2040_c"/>
<name>A0A0H3K4P4_SYNP6</name>
<proteinExistence type="predicted"/>
<organism evidence="2 3">
    <name type="scientific">Synechococcus sp. (strain ATCC 27144 / PCC 6301 / SAUG 1402/1)</name>
    <name type="common">Anacystis nidulans</name>
    <dbReference type="NCBI Taxonomy" id="269084"/>
    <lineage>
        <taxon>Bacteria</taxon>
        <taxon>Bacillati</taxon>
        <taxon>Cyanobacteriota</taxon>
        <taxon>Cyanophyceae</taxon>
        <taxon>Synechococcales</taxon>
        <taxon>Synechococcaceae</taxon>
        <taxon>Synechococcus</taxon>
    </lineage>
</organism>
<dbReference type="PANTHER" id="PTHR43056:SF5">
    <property type="entry name" value="PEPTIDASE S9 PROLYL OLIGOPEPTIDASE CATALYTIC DOMAIN-CONTAINING PROTEIN"/>
    <property type="match status" value="1"/>
</dbReference>
<dbReference type="Proteomes" id="UP000001175">
    <property type="component" value="Chromosome"/>
</dbReference>
<protein>
    <submittedName>
        <fullName evidence="2">Probable peptidase</fullName>
    </submittedName>
</protein>
<gene>
    <name evidence="2" type="ordered locus">syc2040_c</name>
</gene>
<reference evidence="2 3" key="1">
    <citation type="journal article" date="2007" name="Photosyn. Res.">
        <title>Complete nucleotide sequence of the freshwater unicellular cyanobacterium Synechococcus elongatus PCC 6301 chromosome: gene content and organization.</title>
        <authorList>
            <person name="Sugita C."/>
            <person name="Ogata K."/>
            <person name="Shikata M."/>
            <person name="Jikuya H."/>
            <person name="Takano J."/>
            <person name="Furumichi M."/>
            <person name="Kanehisa M."/>
            <person name="Omata T."/>
            <person name="Sugiura M."/>
            <person name="Sugita M."/>
        </authorList>
    </citation>
    <scope>NUCLEOTIDE SEQUENCE [LARGE SCALE GENOMIC DNA]</scope>
    <source>
        <strain evidence="3">ATCC 27144 / PCC 6301 / SAUG 1402/1</strain>
    </source>
</reference>
<dbReference type="SUPFAM" id="SSF53474">
    <property type="entry name" value="alpha/beta-Hydrolases"/>
    <property type="match status" value="1"/>
</dbReference>
<dbReference type="Gene3D" id="2.120.10.30">
    <property type="entry name" value="TolB, C-terminal domain"/>
    <property type="match status" value="1"/>
</dbReference>
<dbReference type="GO" id="GO:0008236">
    <property type="term" value="F:serine-type peptidase activity"/>
    <property type="evidence" value="ECO:0007669"/>
    <property type="project" value="InterPro"/>
</dbReference>
<dbReference type="InterPro" id="IPR029058">
    <property type="entry name" value="AB_hydrolase_fold"/>
</dbReference>
<sequence>MITAAYGSWRSPISADLIVQGSVGLSGVMLSGGDRYWLESRPTERGRTTLIRQSATGQIEELTPTPWNVRTRAHEYGGGSYCIDQGEVYFSHDKDQRLYRLILGQDPQPLTPELPLKFADGLIDRQRQRWIGVREDHRPEGEAIDAIVAIPLTGEPSEGQILTIGADFYASPRLSADGQRLAWLTWSHPNMPWDGTELWVAEFLADGSLATPQKVAGGDRESVFQPEWLPDGRLGFVSDRSSWWNLYSWDGQNTQAIAPTEAEFGLPQWVFGMRTWAPIDGDRWLAASTRAGHWSLSLVDLATGSLKPFDLPFTDISGLVVEGDRALFTAANTDRPGAVIELQISSGEWQVLKSSSSLDLDPRYLSIPQSISFPSANGRVAYGHFYPPNNPDYRAPAGEKPPLLVKSHGGPTAQTRSSLSLGIQYWTSRGIAVLDVDYGGSTGYGRPYRDALQGQWGIVDVEDCAAGAQWLADQGLVDGDRLCIDGGSAGGYTTLCALTFTDVFKAGASRYGIGDLKALAEDTHKFESRYLDGLIGPWPEAADLYRERSPIHHVEQLNCPVIFFQGLEDKVVPPAQAETMVAALKAKGLPVAYVLFPEEQHGFRQAANIKRSLEGELYFYSQIFGFDLADEIEPVAIANWPKA</sequence>
<dbReference type="GO" id="GO:0006508">
    <property type="term" value="P:proteolysis"/>
    <property type="evidence" value="ECO:0007669"/>
    <property type="project" value="InterPro"/>
</dbReference>
<dbReference type="EMBL" id="AP008231">
    <property type="protein sequence ID" value="BAD80230.1"/>
    <property type="molecule type" value="Genomic_DNA"/>
</dbReference>
<dbReference type="AlphaFoldDB" id="A0A0H3K4P4"/>
<evidence type="ECO:0000313" key="3">
    <source>
        <dbReference type="Proteomes" id="UP000001175"/>
    </source>
</evidence>
<dbReference type="PANTHER" id="PTHR43056">
    <property type="entry name" value="PEPTIDASE S9 PROLYL OLIGOPEPTIDASE"/>
    <property type="match status" value="1"/>
</dbReference>
<dbReference type="SUPFAM" id="SSF82171">
    <property type="entry name" value="DPP6 N-terminal domain-like"/>
    <property type="match status" value="1"/>
</dbReference>
<dbReference type="InterPro" id="IPR050585">
    <property type="entry name" value="Xaa-Pro_dipeptidyl-ppase/CocE"/>
</dbReference>
<accession>A0A0H3K4P4</accession>
<dbReference type="Pfam" id="PF00326">
    <property type="entry name" value="Peptidase_S9"/>
    <property type="match status" value="1"/>
</dbReference>